<dbReference type="AlphaFoldDB" id="A0A4Q4MXF7"/>
<dbReference type="EMBL" id="PDXA01000001">
    <property type="protein sequence ID" value="RYN61689.1"/>
    <property type="molecule type" value="Genomic_DNA"/>
</dbReference>
<dbReference type="Pfam" id="PF06985">
    <property type="entry name" value="HET"/>
    <property type="match status" value="1"/>
</dbReference>
<dbReference type="InterPro" id="IPR052895">
    <property type="entry name" value="HetReg/Transcr_Mod"/>
</dbReference>
<proteinExistence type="predicted"/>
<evidence type="ECO:0000259" key="1">
    <source>
        <dbReference type="Pfam" id="PF06985"/>
    </source>
</evidence>
<protein>
    <recommendedName>
        <fullName evidence="1">Heterokaryon incompatibility domain-containing protein</fullName>
    </recommendedName>
</protein>
<comment type="caution">
    <text evidence="2">The sequence shown here is derived from an EMBL/GenBank/DDBJ whole genome shotgun (WGS) entry which is preliminary data.</text>
</comment>
<feature type="domain" description="Heterokaryon incompatibility" evidence="1">
    <location>
        <begin position="67"/>
        <end position="260"/>
    </location>
</feature>
<reference evidence="3" key="1">
    <citation type="journal article" date="2019" name="bioRxiv">
        <title>Genomics, evolutionary history and diagnostics of the Alternaria alternata species group including apple and Asian pear pathotypes.</title>
        <authorList>
            <person name="Armitage A.D."/>
            <person name="Cockerton H.M."/>
            <person name="Sreenivasaprasad S."/>
            <person name="Woodhall J.W."/>
            <person name="Lane C.R."/>
            <person name="Harrison R.J."/>
            <person name="Clarkson J.P."/>
        </authorList>
    </citation>
    <scope>NUCLEOTIDE SEQUENCE [LARGE SCALE GENOMIC DNA]</scope>
    <source>
        <strain evidence="3">FERA 1082</strain>
    </source>
</reference>
<dbReference type="PANTHER" id="PTHR24148:SF64">
    <property type="entry name" value="HETEROKARYON INCOMPATIBILITY DOMAIN-CONTAINING PROTEIN"/>
    <property type="match status" value="1"/>
</dbReference>
<name>A0A4Q4MXF7_9PLEO</name>
<evidence type="ECO:0000313" key="3">
    <source>
        <dbReference type="Proteomes" id="UP000292402"/>
    </source>
</evidence>
<sequence>MSSSKTAERSYLPSLGVTNHNSAFLPLNPDLREIRCIILLPGSGNDPIACELVYTSINEKNSTRIPYVALSYCWGDMEDTIEIILYGPSTTSSDAHDEPTSAPFRITRNLYAALMALRDDTKQYLWIDALCINQQDPREKTHQVQLMGKIYSLAESVLVWLGPADKYSRFLLRLWTAHLHPLINSLDGERADNLYEDLFQSPHSLWDDVAQDKELIQFALDFNDEIEDEASPDRYKKALWISHNNLLSRPWYSRIWIVQEVFLAPRSEEGGRKVQFRVGDSTIHWQDTMHTKMILPGYGLLSVGKACRSWYALIDMDERFSALDIDFLLTFTSHFCASDPRDKLFALLQLASDTRESMDDPLIMPDYTKSLADVVDDLVRWKPSLSKARSLLHVEGKRNNNSRDRSPPSIENNE</sequence>
<gene>
    <name evidence="2" type="ORF">AA0114_g396</name>
</gene>
<dbReference type="Proteomes" id="UP000292402">
    <property type="component" value="Unassembled WGS sequence"/>
</dbReference>
<dbReference type="PANTHER" id="PTHR24148">
    <property type="entry name" value="ANKYRIN REPEAT DOMAIN-CONTAINING PROTEIN 39 HOMOLOG-RELATED"/>
    <property type="match status" value="1"/>
</dbReference>
<evidence type="ECO:0000313" key="2">
    <source>
        <dbReference type="EMBL" id="RYN61689.1"/>
    </source>
</evidence>
<dbReference type="InterPro" id="IPR010730">
    <property type="entry name" value="HET"/>
</dbReference>
<accession>A0A4Q4MXF7</accession>
<organism evidence="2 3">
    <name type="scientific">Alternaria tenuissima</name>
    <dbReference type="NCBI Taxonomy" id="119927"/>
    <lineage>
        <taxon>Eukaryota</taxon>
        <taxon>Fungi</taxon>
        <taxon>Dikarya</taxon>
        <taxon>Ascomycota</taxon>
        <taxon>Pezizomycotina</taxon>
        <taxon>Dothideomycetes</taxon>
        <taxon>Pleosporomycetidae</taxon>
        <taxon>Pleosporales</taxon>
        <taxon>Pleosporineae</taxon>
        <taxon>Pleosporaceae</taxon>
        <taxon>Alternaria</taxon>
        <taxon>Alternaria sect. Alternaria</taxon>
        <taxon>Alternaria alternata complex</taxon>
    </lineage>
</organism>